<accession>A0ABU9YNF2</accession>
<keyword evidence="3" id="KW-1185">Reference proteome</keyword>
<dbReference type="Gene3D" id="3.30.1540.10">
    <property type="entry name" value="formyl-coa transferase, domain 3"/>
    <property type="match status" value="1"/>
</dbReference>
<evidence type="ECO:0000313" key="2">
    <source>
        <dbReference type="EMBL" id="MEN2990360.1"/>
    </source>
</evidence>
<sequence>MNAQAPAGLNGITVLDLTQGVAGPFCTRLMSQMGARIIKIERPGTGDLIRFWDTIVHGMCSGHAWVNPGKESLALNLKEEAGREILMDLVEKADIVIENFVPGTLEGWHLGYEAFKARNEKVIFCRISGFGQEGAYSDRAALDLIVQGETGLISTNGTPDEPAKISLSVCDISGAMYATVGILEALFHRERTGRGQEVQVALFDAIMTWTGYFPYMLWYGGKAPQRVGLHHHTMAPYGPYMAGDGKQVIVAAGGGHTVMWRKFCEAIGDIALFDDPRFAGNKERLENRAALDERVGAAFARHDRAYWLDQFHKCQIPAGALNTLEDALNHQRFKDRAMVLEVESAVGPVKVFDFPPRLSDAPSVNRLGPPLVGEHTGSILSEMGLSGDQIADLASRGIIGTMSETNNG</sequence>
<dbReference type="Pfam" id="PF02515">
    <property type="entry name" value="CoA_transf_3"/>
    <property type="match status" value="1"/>
</dbReference>
<dbReference type="InterPro" id="IPR003673">
    <property type="entry name" value="CoA-Trfase_fam_III"/>
</dbReference>
<dbReference type="Gene3D" id="3.40.50.10540">
    <property type="entry name" value="Crotonobetainyl-coa:carnitine coa-transferase, domain 1"/>
    <property type="match status" value="1"/>
</dbReference>
<dbReference type="PANTHER" id="PTHR48207">
    <property type="entry name" value="SUCCINATE--HYDROXYMETHYLGLUTARATE COA-TRANSFERASE"/>
    <property type="match status" value="1"/>
</dbReference>
<name>A0ABU9YNF2_9PROT</name>
<gene>
    <name evidence="2" type="ORF">WG926_18755</name>
</gene>
<dbReference type="Proteomes" id="UP001413721">
    <property type="component" value="Unassembled WGS sequence"/>
</dbReference>
<comment type="caution">
    <text evidence="2">The sequence shown here is derived from an EMBL/GenBank/DDBJ whole genome shotgun (WGS) entry which is preliminary data.</text>
</comment>
<dbReference type="InterPro" id="IPR044855">
    <property type="entry name" value="CoA-Trfase_III_dom3_sf"/>
</dbReference>
<evidence type="ECO:0000313" key="3">
    <source>
        <dbReference type="Proteomes" id="UP001413721"/>
    </source>
</evidence>
<dbReference type="InterPro" id="IPR050483">
    <property type="entry name" value="CoA-transferase_III_domain"/>
</dbReference>
<keyword evidence="1" id="KW-0808">Transferase</keyword>
<dbReference type="SUPFAM" id="SSF89796">
    <property type="entry name" value="CoA-transferase family III (CaiB/BaiF)"/>
    <property type="match status" value="1"/>
</dbReference>
<proteinExistence type="predicted"/>
<dbReference type="EMBL" id="JBBKTW010000007">
    <property type="protein sequence ID" value="MEN2990360.1"/>
    <property type="molecule type" value="Genomic_DNA"/>
</dbReference>
<organism evidence="2 3">
    <name type="scientific">Tistrella arctica</name>
    <dbReference type="NCBI Taxonomy" id="3133430"/>
    <lineage>
        <taxon>Bacteria</taxon>
        <taxon>Pseudomonadati</taxon>
        <taxon>Pseudomonadota</taxon>
        <taxon>Alphaproteobacteria</taxon>
        <taxon>Geminicoccales</taxon>
        <taxon>Geminicoccaceae</taxon>
        <taxon>Tistrella</taxon>
    </lineage>
</organism>
<dbReference type="RefSeq" id="WP_345931820.1">
    <property type="nucleotide sequence ID" value="NZ_JBBKTV010000002.1"/>
</dbReference>
<evidence type="ECO:0000256" key="1">
    <source>
        <dbReference type="ARBA" id="ARBA00022679"/>
    </source>
</evidence>
<dbReference type="PANTHER" id="PTHR48207:SF3">
    <property type="entry name" value="SUCCINATE--HYDROXYMETHYLGLUTARATE COA-TRANSFERASE"/>
    <property type="match status" value="1"/>
</dbReference>
<reference evidence="2 3" key="1">
    <citation type="submission" date="2024-03" db="EMBL/GenBank/DDBJ databases">
        <title>High-quality draft genome sequencing of Tistrella sp. BH-R2-4.</title>
        <authorList>
            <person name="Dong C."/>
        </authorList>
    </citation>
    <scope>NUCLEOTIDE SEQUENCE [LARGE SCALE GENOMIC DNA]</scope>
    <source>
        <strain evidence="2 3">BH-R2-4</strain>
    </source>
</reference>
<protein>
    <submittedName>
        <fullName evidence="2">CaiB/BaiF CoA-transferase family protein</fullName>
    </submittedName>
</protein>
<dbReference type="InterPro" id="IPR023606">
    <property type="entry name" value="CoA-Trfase_III_dom_1_sf"/>
</dbReference>